<sequence length="121" mass="13524">MILVDTSIWISHFRKGNSHLGKLLLDELVVCHPFVIGELACGHIKNRIEIISLLKALPKAEAVENDEILYFIEHRKLMGLGIGLIDAHLLASSLLTNTLLWTADKQLSTVAAKLKVLYKEK</sequence>
<dbReference type="Pfam" id="PF01850">
    <property type="entry name" value="PIN"/>
    <property type="match status" value="1"/>
</dbReference>
<evidence type="ECO:0000313" key="3">
    <source>
        <dbReference type="Proteomes" id="UP000178082"/>
    </source>
</evidence>
<dbReference type="Gene3D" id="3.40.50.1010">
    <property type="entry name" value="5'-nuclease"/>
    <property type="match status" value="1"/>
</dbReference>
<dbReference type="SUPFAM" id="SSF88723">
    <property type="entry name" value="PIN domain-like"/>
    <property type="match status" value="1"/>
</dbReference>
<feature type="domain" description="PIN" evidence="1">
    <location>
        <begin position="2"/>
        <end position="112"/>
    </location>
</feature>
<dbReference type="Proteomes" id="UP000178082">
    <property type="component" value="Unassembled WGS sequence"/>
</dbReference>
<dbReference type="STRING" id="1817883.A3G31_00470"/>
<evidence type="ECO:0000259" key="1">
    <source>
        <dbReference type="Pfam" id="PF01850"/>
    </source>
</evidence>
<accession>A0A1F7SI00</accession>
<dbReference type="EMBL" id="MGDI01000029">
    <property type="protein sequence ID" value="OGL52858.1"/>
    <property type="molecule type" value="Genomic_DNA"/>
</dbReference>
<gene>
    <name evidence="2" type="ORF">A3G31_00470</name>
</gene>
<comment type="caution">
    <text evidence="2">The sequence shown here is derived from an EMBL/GenBank/DDBJ whole genome shotgun (WGS) entry which is preliminary data.</text>
</comment>
<dbReference type="InterPro" id="IPR002716">
    <property type="entry name" value="PIN_dom"/>
</dbReference>
<reference evidence="2 3" key="1">
    <citation type="journal article" date="2016" name="Nat. Commun.">
        <title>Thousands of microbial genomes shed light on interconnected biogeochemical processes in an aquifer system.</title>
        <authorList>
            <person name="Anantharaman K."/>
            <person name="Brown C.T."/>
            <person name="Hug L.A."/>
            <person name="Sharon I."/>
            <person name="Castelle C.J."/>
            <person name="Probst A.J."/>
            <person name="Thomas B.C."/>
            <person name="Singh A."/>
            <person name="Wilkins M.J."/>
            <person name="Karaoz U."/>
            <person name="Brodie E.L."/>
            <person name="Williams K.H."/>
            <person name="Hubbard S.S."/>
            <person name="Banfield J.F."/>
        </authorList>
    </citation>
    <scope>NUCLEOTIDE SEQUENCE [LARGE SCALE GENOMIC DNA]</scope>
</reference>
<protein>
    <submittedName>
        <fullName evidence="2">Ribonuclease</fullName>
    </submittedName>
</protein>
<organism evidence="2 3">
    <name type="scientific">Candidatus Schekmanbacteria bacterium RIFCSPLOWO2_12_FULL_38_15</name>
    <dbReference type="NCBI Taxonomy" id="1817883"/>
    <lineage>
        <taxon>Bacteria</taxon>
        <taxon>Candidatus Schekmaniibacteriota</taxon>
    </lineage>
</organism>
<evidence type="ECO:0000313" key="2">
    <source>
        <dbReference type="EMBL" id="OGL52858.1"/>
    </source>
</evidence>
<proteinExistence type="predicted"/>
<name>A0A1F7SI00_9BACT</name>
<dbReference type="AlphaFoldDB" id="A0A1F7SI00"/>
<dbReference type="InterPro" id="IPR029060">
    <property type="entry name" value="PIN-like_dom_sf"/>
</dbReference>